<dbReference type="SUPFAM" id="SSF53927">
    <property type="entry name" value="Cytidine deaminase-like"/>
    <property type="match status" value="1"/>
</dbReference>
<dbReference type="GO" id="GO:0005737">
    <property type="term" value="C:cytoplasm"/>
    <property type="evidence" value="ECO:0007669"/>
    <property type="project" value="TreeGrafter"/>
</dbReference>
<accession>A0A131YZE3</accession>
<dbReference type="Pfam" id="PF00383">
    <property type="entry name" value="dCMP_cyt_deam_1"/>
    <property type="match status" value="1"/>
</dbReference>
<dbReference type="GO" id="GO:0002100">
    <property type="term" value="P:tRNA wobble adenosine to inosine editing"/>
    <property type="evidence" value="ECO:0007669"/>
    <property type="project" value="InterPro"/>
</dbReference>
<keyword evidence="1" id="KW-0378">Hydrolase</keyword>
<dbReference type="GO" id="GO:0046872">
    <property type="term" value="F:metal ion binding"/>
    <property type="evidence" value="ECO:0007669"/>
    <property type="project" value="UniProtKB-KW"/>
</dbReference>
<dbReference type="PROSITE" id="PS51747">
    <property type="entry name" value="CYT_DCMP_DEAMINASES_2"/>
    <property type="match status" value="1"/>
</dbReference>
<dbReference type="InterPro" id="IPR002125">
    <property type="entry name" value="CMP_dCMP_dom"/>
</dbReference>
<dbReference type="PANTHER" id="PTHR11079">
    <property type="entry name" value="CYTOSINE DEAMINASE FAMILY MEMBER"/>
    <property type="match status" value="1"/>
</dbReference>
<dbReference type="CDD" id="cd01285">
    <property type="entry name" value="nucleoside_deaminase"/>
    <property type="match status" value="1"/>
</dbReference>
<proteinExistence type="predicted"/>
<evidence type="ECO:0000256" key="1">
    <source>
        <dbReference type="ARBA" id="ARBA00022801"/>
    </source>
</evidence>
<protein>
    <submittedName>
        <fullName evidence="3">Cytosine deaminase fcy1</fullName>
    </submittedName>
</protein>
<evidence type="ECO:0000313" key="3">
    <source>
        <dbReference type="EMBL" id="JAP84367.1"/>
    </source>
</evidence>
<organism evidence="3">
    <name type="scientific">Rhipicephalus appendiculatus</name>
    <name type="common">Brown ear tick</name>
    <dbReference type="NCBI Taxonomy" id="34631"/>
    <lineage>
        <taxon>Eukaryota</taxon>
        <taxon>Metazoa</taxon>
        <taxon>Ecdysozoa</taxon>
        <taxon>Arthropoda</taxon>
        <taxon>Chelicerata</taxon>
        <taxon>Arachnida</taxon>
        <taxon>Acari</taxon>
        <taxon>Parasitiformes</taxon>
        <taxon>Ixodida</taxon>
        <taxon>Ixodoidea</taxon>
        <taxon>Ixodidae</taxon>
        <taxon>Rhipicephalinae</taxon>
        <taxon>Rhipicephalus</taxon>
        <taxon>Rhipicephalus</taxon>
    </lineage>
</organism>
<feature type="domain" description="CMP/dCMP-type deaminase" evidence="2">
    <location>
        <begin position="5"/>
        <end position="131"/>
    </location>
</feature>
<dbReference type="GO" id="GO:0052717">
    <property type="term" value="F:tRNA-specific adenosine-34 deaminase activity"/>
    <property type="evidence" value="ECO:0007669"/>
    <property type="project" value="UniProtKB-EC"/>
</dbReference>
<evidence type="ECO:0000259" key="2">
    <source>
        <dbReference type="PROSITE" id="PS51747"/>
    </source>
</evidence>
<dbReference type="InterPro" id="IPR016193">
    <property type="entry name" value="Cytidine_deaminase-like"/>
</dbReference>
<name>A0A131YZE3_RHIAP</name>
<sequence length="166" mass="17958">MAATGFDRSVMSECFRLAEEALSSGEVPVGCVMVYDGEGIIARDRNRVNESRNACRHAEMGCIEQVLAWCTDRRLHWKHVFPATCVYVTVEPCIMCASALSALGVSRIVFGCGNERFGGVGSVLNSIDGTATRVVSGVWAERAVDLLKTFYAGENPNAPKVHGKNV</sequence>
<dbReference type="Gene3D" id="3.40.140.10">
    <property type="entry name" value="Cytidine Deaminase, domain 2"/>
    <property type="match status" value="1"/>
</dbReference>
<dbReference type="PANTHER" id="PTHR11079:SF149">
    <property type="entry name" value="TRNA-SPECIFIC ADENOSINE DEAMINASE 2"/>
    <property type="match status" value="1"/>
</dbReference>
<reference evidence="3" key="1">
    <citation type="journal article" date="2016" name="Ticks Tick Borne Dis.">
        <title>De novo assembly and annotation of the salivary gland transcriptome of Rhipicephalus appendiculatus male and female ticks during blood feeding.</title>
        <authorList>
            <person name="de Castro M.H."/>
            <person name="de Klerk D."/>
            <person name="Pienaar R."/>
            <person name="Latif A.A."/>
            <person name="Rees D.J."/>
            <person name="Mans B.J."/>
        </authorList>
    </citation>
    <scope>NUCLEOTIDE SEQUENCE</scope>
    <source>
        <tissue evidence="3">Salivary glands</tissue>
    </source>
</reference>
<dbReference type="GO" id="GO:0005634">
    <property type="term" value="C:nucleus"/>
    <property type="evidence" value="ECO:0007669"/>
    <property type="project" value="TreeGrafter"/>
</dbReference>
<dbReference type="EMBL" id="GEDV01004190">
    <property type="protein sequence ID" value="JAP84367.1"/>
    <property type="molecule type" value="Transcribed_RNA"/>
</dbReference>
<dbReference type="AlphaFoldDB" id="A0A131YZE3"/>